<accession>A0A6J5NJJ2</accession>
<dbReference type="EMBL" id="LR796651">
    <property type="protein sequence ID" value="CAB4157405.1"/>
    <property type="molecule type" value="Genomic_DNA"/>
</dbReference>
<sequence length="181" mass="21120">MDFKPRKLESKDYNSQPVISGNKNIWFLNGDLVRLHHSSRSTGMVSVYNITKDRIETCFRADFRKNRQKAYTVTETAKLVNRHRKYFPLLIKRGVIPPPMGSQLNGVRHWQVRAYYSESQVKEIRDILASIHIGRPRKDNLITNNMTPTSQELTRRTGDGILVYTRTEDGRFIPVWNESIN</sequence>
<gene>
    <name evidence="1" type="ORF">UFOVP694_21</name>
</gene>
<evidence type="ECO:0000313" key="1">
    <source>
        <dbReference type="EMBL" id="CAB4157405.1"/>
    </source>
</evidence>
<protein>
    <submittedName>
        <fullName evidence="1">Uncharacterized protein</fullName>
    </submittedName>
</protein>
<reference evidence="1" key="1">
    <citation type="submission" date="2020-04" db="EMBL/GenBank/DDBJ databases">
        <authorList>
            <person name="Chiriac C."/>
            <person name="Salcher M."/>
            <person name="Ghai R."/>
            <person name="Kavagutti S V."/>
        </authorList>
    </citation>
    <scope>NUCLEOTIDE SEQUENCE</scope>
</reference>
<name>A0A6J5NJJ2_9CAUD</name>
<proteinExistence type="predicted"/>
<organism evidence="1">
    <name type="scientific">uncultured Caudovirales phage</name>
    <dbReference type="NCBI Taxonomy" id="2100421"/>
    <lineage>
        <taxon>Viruses</taxon>
        <taxon>Duplodnaviria</taxon>
        <taxon>Heunggongvirae</taxon>
        <taxon>Uroviricota</taxon>
        <taxon>Caudoviricetes</taxon>
        <taxon>Peduoviridae</taxon>
        <taxon>Maltschvirus</taxon>
        <taxon>Maltschvirus maltsch</taxon>
    </lineage>
</organism>